<evidence type="ECO:0000313" key="8">
    <source>
        <dbReference type="EMBL" id="MDL4842415.1"/>
    </source>
</evidence>
<dbReference type="InterPro" id="IPR014284">
    <property type="entry name" value="RNA_pol_sigma-70_dom"/>
</dbReference>
<dbReference type="SUPFAM" id="SSF88659">
    <property type="entry name" value="Sigma3 and sigma4 domains of RNA polymerase sigma factors"/>
    <property type="match status" value="1"/>
</dbReference>
<feature type="domain" description="RNA polymerase sigma factor 70 region 4 type 2" evidence="7">
    <location>
        <begin position="102"/>
        <end position="154"/>
    </location>
</feature>
<evidence type="ECO:0000313" key="9">
    <source>
        <dbReference type="Proteomes" id="UP001235343"/>
    </source>
</evidence>
<comment type="similarity">
    <text evidence="1">Belongs to the sigma-70 factor family. ECF subfamily.</text>
</comment>
<evidence type="ECO:0000256" key="2">
    <source>
        <dbReference type="ARBA" id="ARBA00023015"/>
    </source>
</evidence>
<evidence type="ECO:0000256" key="5">
    <source>
        <dbReference type="ARBA" id="ARBA00023163"/>
    </source>
</evidence>
<dbReference type="NCBIfam" id="TIGR02937">
    <property type="entry name" value="sigma70-ECF"/>
    <property type="match status" value="1"/>
</dbReference>
<evidence type="ECO:0000259" key="6">
    <source>
        <dbReference type="Pfam" id="PF04542"/>
    </source>
</evidence>
<proteinExistence type="inferred from homology"/>
<evidence type="ECO:0000256" key="4">
    <source>
        <dbReference type="ARBA" id="ARBA00023125"/>
    </source>
</evidence>
<dbReference type="Pfam" id="PF04542">
    <property type="entry name" value="Sigma70_r2"/>
    <property type="match status" value="1"/>
</dbReference>
<reference evidence="8 9" key="1">
    <citation type="submission" date="2023-06" db="EMBL/GenBank/DDBJ databases">
        <title>Aquibacillus rhizosphaerae LR5S19.</title>
        <authorList>
            <person name="Sun J.-Q."/>
        </authorList>
    </citation>
    <scope>NUCLEOTIDE SEQUENCE [LARGE SCALE GENOMIC DNA]</scope>
    <source>
        <strain evidence="8 9">LR5S19</strain>
    </source>
</reference>
<keyword evidence="5" id="KW-0804">Transcription</keyword>
<dbReference type="EMBL" id="JASTZU010000058">
    <property type="protein sequence ID" value="MDL4842415.1"/>
    <property type="molecule type" value="Genomic_DNA"/>
</dbReference>
<dbReference type="InterPro" id="IPR013324">
    <property type="entry name" value="RNA_pol_sigma_r3/r4-like"/>
</dbReference>
<dbReference type="RefSeq" id="WP_285933689.1">
    <property type="nucleotide sequence ID" value="NZ_JASTZU010000058.1"/>
</dbReference>
<accession>A0ABT7L974</accession>
<dbReference type="InterPro" id="IPR013325">
    <property type="entry name" value="RNA_pol_sigma_r2"/>
</dbReference>
<dbReference type="Gene3D" id="1.10.10.10">
    <property type="entry name" value="Winged helix-like DNA-binding domain superfamily/Winged helix DNA-binding domain"/>
    <property type="match status" value="1"/>
</dbReference>
<protein>
    <submittedName>
        <fullName evidence="8">Sigma-70 family RNA polymerase sigma factor</fullName>
    </submittedName>
</protein>
<evidence type="ECO:0000256" key="3">
    <source>
        <dbReference type="ARBA" id="ARBA00023082"/>
    </source>
</evidence>
<dbReference type="InterPro" id="IPR007627">
    <property type="entry name" value="RNA_pol_sigma70_r2"/>
</dbReference>
<keyword evidence="3" id="KW-0731">Sigma factor</keyword>
<gene>
    <name evidence="8" type="ORF">QQS35_18415</name>
</gene>
<evidence type="ECO:0000259" key="7">
    <source>
        <dbReference type="Pfam" id="PF08281"/>
    </source>
</evidence>
<sequence length="162" mass="18926">MVTQLEDIYNTYFKDVFLYVYSLSGDKHIAEDITSETFMKALTSLDSFRGDSDIRVWLCQIAKNSYYSYLRKKKSFVDLESLPEPASEDNVEQEITTSEASMKVHEIIQKLKEPYKKVFTLRVFGELSFKQIGNLFAKSDNWACVTYHRAREKIKAQLGDYR</sequence>
<dbReference type="InterPro" id="IPR036388">
    <property type="entry name" value="WH-like_DNA-bd_sf"/>
</dbReference>
<dbReference type="InterPro" id="IPR013249">
    <property type="entry name" value="RNA_pol_sigma70_r4_t2"/>
</dbReference>
<evidence type="ECO:0000256" key="1">
    <source>
        <dbReference type="ARBA" id="ARBA00010641"/>
    </source>
</evidence>
<keyword evidence="9" id="KW-1185">Reference proteome</keyword>
<dbReference type="Gene3D" id="1.10.1740.10">
    <property type="match status" value="1"/>
</dbReference>
<comment type="caution">
    <text evidence="8">The sequence shown here is derived from an EMBL/GenBank/DDBJ whole genome shotgun (WGS) entry which is preliminary data.</text>
</comment>
<dbReference type="InterPro" id="IPR039425">
    <property type="entry name" value="RNA_pol_sigma-70-like"/>
</dbReference>
<dbReference type="PANTHER" id="PTHR43133:SF52">
    <property type="entry name" value="ECF RNA POLYMERASE SIGMA FACTOR SIGL"/>
    <property type="match status" value="1"/>
</dbReference>
<dbReference type="Proteomes" id="UP001235343">
    <property type="component" value="Unassembled WGS sequence"/>
</dbReference>
<dbReference type="PANTHER" id="PTHR43133">
    <property type="entry name" value="RNA POLYMERASE ECF-TYPE SIGMA FACTO"/>
    <property type="match status" value="1"/>
</dbReference>
<name>A0ABT7L974_9BACI</name>
<keyword evidence="2" id="KW-0805">Transcription regulation</keyword>
<dbReference type="SUPFAM" id="SSF88946">
    <property type="entry name" value="Sigma2 domain of RNA polymerase sigma factors"/>
    <property type="match status" value="1"/>
</dbReference>
<organism evidence="8 9">
    <name type="scientific">Aquibacillus rhizosphaerae</name>
    <dbReference type="NCBI Taxonomy" id="3051431"/>
    <lineage>
        <taxon>Bacteria</taxon>
        <taxon>Bacillati</taxon>
        <taxon>Bacillota</taxon>
        <taxon>Bacilli</taxon>
        <taxon>Bacillales</taxon>
        <taxon>Bacillaceae</taxon>
        <taxon>Aquibacillus</taxon>
    </lineage>
</organism>
<dbReference type="Pfam" id="PF08281">
    <property type="entry name" value="Sigma70_r4_2"/>
    <property type="match status" value="1"/>
</dbReference>
<feature type="domain" description="RNA polymerase sigma-70 region 2" evidence="6">
    <location>
        <begin position="9"/>
        <end position="74"/>
    </location>
</feature>
<keyword evidence="4" id="KW-0238">DNA-binding</keyword>